<dbReference type="AlphaFoldDB" id="A0A6A4GCF5"/>
<dbReference type="GO" id="GO:0003676">
    <property type="term" value="F:nucleic acid binding"/>
    <property type="evidence" value="ECO:0007669"/>
    <property type="project" value="InterPro"/>
</dbReference>
<sequence length="269" mass="29849">MNNSVPSAELCGKNKCLQLKDNNLPSVPGTMVKALFRESGNQACNVRLIFTGFEIQFISIYLAQILVNPAGASISVSPKGWTDSELGSLWMQKDFIPMSAARNKFGYWILLIHDGHNSHCTYKFIALAEKHKIKPCNVGIFSPLATTWKACSLMDPCIEYAVFDICLKGGIQVYHNHFSIPQNSCWGHLGCELCTDEAHGLQNEWLRQKTFVKKKQVAVNTSATCHLTSDEMLEGLAFADHKKGMAAMFLQLKSKLKGIKKRLAAAEGH</sequence>
<dbReference type="Pfam" id="PF03184">
    <property type="entry name" value="DDE_1"/>
    <property type="match status" value="1"/>
</dbReference>
<evidence type="ECO:0000259" key="1">
    <source>
        <dbReference type="Pfam" id="PF03184"/>
    </source>
</evidence>
<protein>
    <recommendedName>
        <fullName evidence="1">DDE-1 domain-containing protein</fullName>
    </recommendedName>
</protein>
<keyword evidence="3" id="KW-1185">Reference proteome</keyword>
<evidence type="ECO:0000313" key="3">
    <source>
        <dbReference type="Proteomes" id="UP000799118"/>
    </source>
</evidence>
<accession>A0A6A4GCF5</accession>
<dbReference type="InterPro" id="IPR004875">
    <property type="entry name" value="DDE_SF_endonuclease_dom"/>
</dbReference>
<gene>
    <name evidence="2" type="ORF">BT96DRAFT_951544</name>
</gene>
<dbReference type="EMBL" id="ML770634">
    <property type="protein sequence ID" value="KAE9383212.1"/>
    <property type="molecule type" value="Genomic_DNA"/>
</dbReference>
<dbReference type="OrthoDB" id="3265672at2759"/>
<feature type="domain" description="DDE-1" evidence="1">
    <location>
        <begin position="67"/>
        <end position="148"/>
    </location>
</feature>
<name>A0A6A4GCF5_9AGAR</name>
<proteinExistence type="predicted"/>
<reference evidence="2" key="1">
    <citation type="journal article" date="2019" name="Environ. Microbiol.">
        <title>Fungal ecological strategies reflected in gene transcription - a case study of two litter decomposers.</title>
        <authorList>
            <person name="Barbi F."/>
            <person name="Kohler A."/>
            <person name="Barry K."/>
            <person name="Baskaran P."/>
            <person name="Daum C."/>
            <person name="Fauchery L."/>
            <person name="Ihrmark K."/>
            <person name="Kuo A."/>
            <person name="LaButti K."/>
            <person name="Lipzen A."/>
            <person name="Morin E."/>
            <person name="Grigoriev I.V."/>
            <person name="Henrissat B."/>
            <person name="Lindahl B."/>
            <person name="Martin F."/>
        </authorList>
    </citation>
    <scope>NUCLEOTIDE SEQUENCE</scope>
    <source>
        <strain evidence="2">JB14</strain>
    </source>
</reference>
<organism evidence="2 3">
    <name type="scientific">Gymnopus androsaceus JB14</name>
    <dbReference type="NCBI Taxonomy" id="1447944"/>
    <lineage>
        <taxon>Eukaryota</taxon>
        <taxon>Fungi</taxon>
        <taxon>Dikarya</taxon>
        <taxon>Basidiomycota</taxon>
        <taxon>Agaricomycotina</taxon>
        <taxon>Agaricomycetes</taxon>
        <taxon>Agaricomycetidae</taxon>
        <taxon>Agaricales</taxon>
        <taxon>Marasmiineae</taxon>
        <taxon>Omphalotaceae</taxon>
        <taxon>Gymnopus</taxon>
    </lineage>
</organism>
<evidence type="ECO:0000313" key="2">
    <source>
        <dbReference type="EMBL" id="KAE9383212.1"/>
    </source>
</evidence>
<dbReference type="Proteomes" id="UP000799118">
    <property type="component" value="Unassembled WGS sequence"/>
</dbReference>